<protein>
    <recommendedName>
        <fullName evidence="4">Secreted protein</fullName>
    </recommendedName>
</protein>
<feature type="signal peptide" evidence="1">
    <location>
        <begin position="1"/>
        <end position="21"/>
    </location>
</feature>
<reference evidence="2 3" key="1">
    <citation type="journal article" date="2024" name="G3 (Bethesda)">
        <title>Genome assembly of Hibiscus sabdariffa L. provides insights into metabolisms of medicinal natural products.</title>
        <authorList>
            <person name="Kim T."/>
        </authorList>
    </citation>
    <scope>NUCLEOTIDE SEQUENCE [LARGE SCALE GENOMIC DNA]</scope>
    <source>
        <strain evidence="2">TK-2024</strain>
        <tissue evidence="2">Old leaves</tissue>
    </source>
</reference>
<dbReference type="EMBL" id="JBBPBN010000028">
    <property type="protein sequence ID" value="KAK9006710.1"/>
    <property type="molecule type" value="Genomic_DNA"/>
</dbReference>
<evidence type="ECO:0000256" key="1">
    <source>
        <dbReference type="SAM" id="SignalP"/>
    </source>
</evidence>
<proteinExistence type="predicted"/>
<keyword evidence="1" id="KW-0732">Signal</keyword>
<sequence>MATRVLLQIGFVPSIKLCASCSGLCLMLSSCAPARRAQSLSLTSILVVVDVVAGGSTEKVVHDGSKVSLASSFSDLSPQPLGSTTYLPNRPR</sequence>
<feature type="chain" id="PRO_5045793151" description="Secreted protein" evidence="1">
    <location>
        <begin position="22"/>
        <end position="92"/>
    </location>
</feature>
<comment type="caution">
    <text evidence="2">The sequence shown here is derived from an EMBL/GenBank/DDBJ whole genome shotgun (WGS) entry which is preliminary data.</text>
</comment>
<evidence type="ECO:0008006" key="4">
    <source>
        <dbReference type="Google" id="ProtNLM"/>
    </source>
</evidence>
<evidence type="ECO:0000313" key="3">
    <source>
        <dbReference type="Proteomes" id="UP001396334"/>
    </source>
</evidence>
<name>A0ABR2R1L9_9ROSI</name>
<accession>A0ABR2R1L9</accession>
<gene>
    <name evidence="2" type="ORF">V6N11_019044</name>
</gene>
<evidence type="ECO:0000313" key="2">
    <source>
        <dbReference type="EMBL" id="KAK9006710.1"/>
    </source>
</evidence>
<organism evidence="2 3">
    <name type="scientific">Hibiscus sabdariffa</name>
    <name type="common">roselle</name>
    <dbReference type="NCBI Taxonomy" id="183260"/>
    <lineage>
        <taxon>Eukaryota</taxon>
        <taxon>Viridiplantae</taxon>
        <taxon>Streptophyta</taxon>
        <taxon>Embryophyta</taxon>
        <taxon>Tracheophyta</taxon>
        <taxon>Spermatophyta</taxon>
        <taxon>Magnoliopsida</taxon>
        <taxon>eudicotyledons</taxon>
        <taxon>Gunneridae</taxon>
        <taxon>Pentapetalae</taxon>
        <taxon>rosids</taxon>
        <taxon>malvids</taxon>
        <taxon>Malvales</taxon>
        <taxon>Malvaceae</taxon>
        <taxon>Malvoideae</taxon>
        <taxon>Hibiscus</taxon>
    </lineage>
</organism>
<keyword evidence="3" id="KW-1185">Reference proteome</keyword>
<dbReference type="PROSITE" id="PS51257">
    <property type="entry name" value="PROKAR_LIPOPROTEIN"/>
    <property type="match status" value="1"/>
</dbReference>
<dbReference type="Proteomes" id="UP001396334">
    <property type="component" value="Unassembled WGS sequence"/>
</dbReference>